<sequence>MEPAHVDPSELPAGFTAAGNDDAAGSAEQMKKQAVQEQKQTVLEQACTQEALARLGRIRLVKPDKAAKVENSIVSMAMQGKLPGKINEGKLIEILERGSMREAAKAGAPKGINIQRKRYALDSDDEDDDDDEDLEAKGWFRETCPEMNVAACHRVWTQDEAAA</sequence>
<evidence type="ECO:0000313" key="3">
    <source>
        <dbReference type="EMBL" id="CAD8339890.1"/>
    </source>
</evidence>
<organism evidence="3">
    <name type="scientific">Craspedostauros australis</name>
    <dbReference type="NCBI Taxonomy" id="1486917"/>
    <lineage>
        <taxon>Eukaryota</taxon>
        <taxon>Sar</taxon>
        <taxon>Stramenopiles</taxon>
        <taxon>Ochrophyta</taxon>
        <taxon>Bacillariophyta</taxon>
        <taxon>Bacillariophyceae</taxon>
        <taxon>Bacillariophycidae</taxon>
        <taxon>Naviculales</taxon>
        <taxon>Naviculaceae</taxon>
        <taxon>Craspedostauros</taxon>
    </lineage>
</organism>
<dbReference type="SUPFAM" id="SSF46950">
    <property type="entry name" value="Double-stranded DNA-binding domain"/>
    <property type="match status" value="1"/>
</dbReference>
<feature type="region of interest" description="Disordered" evidence="2">
    <location>
        <begin position="1"/>
        <end position="32"/>
    </location>
</feature>
<dbReference type="EMBL" id="HBEF01019509">
    <property type="protein sequence ID" value="CAD8339890.1"/>
    <property type="molecule type" value="Transcribed_RNA"/>
</dbReference>
<name>A0A7R9X0Y5_9STRA</name>
<gene>
    <name evidence="3" type="ORF">CAUS1442_LOCUS12023</name>
</gene>
<dbReference type="PANTHER" id="PTHR10840:SF0">
    <property type="entry name" value="PROGRAMMED CELL DEATH PROTEIN 5"/>
    <property type="match status" value="1"/>
</dbReference>
<dbReference type="GO" id="GO:0005634">
    <property type="term" value="C:nucleus"/>
    <property type="evidence" value="ECO:0007669"/>
    <property type="project" value="TreeGrafter"/>
</dbReference>
<dbReference type="Pfam" id="PF01984">
    <property type="entry name" value="dsDNA_bind"/>
    <property type="match status" value="1"/>
</dbReference>
<comment type="similarity">
    <text evidence="1">Belongs to the PDCD5 family.</text>
</comment>
<protein>
    <submittedName>
        <fullName evidence="3">Uncharacterized protein</fullName>
    </submittedName>
</protein>
<dbReference type="GO" id="GO:0003677">
    <property type="term" value="F:DNA binding"/>
    <property type="evidence" value="ECO:0007669"/>
    <property type="project" value="InterPro"/>
</dbReference>
<dbReference type="InterPro" id="IPR036883">
    <property type="entry name" value="PDCD5-like_sf"/>
</dbReference>
<dbReference type="GO" id="GO:0005829">
    <property type="term" value="C:cytosol"/>
    <property type="evidence" value="ECO:0007669"/>
    <property type="project" value="TreeGrafter"/>
</dbReference>
<dbReference type="Gene3D" id="1.10.8.140">
    <property type="entry name" value="PDCD5-like"/>
    <property type="match status" value="1"/>
</dbReference>
<dbReference type="AlphaFoldDB" id="A0A7R9X0Y5"/>
<evidence type="ECO:0000256" key="1">
    <source>
        <dbReference type="ARBA" id="ARBA00010490"/>
    </source>
</evidence>
<proteinExistence type="inferred from homology"/>
<dbReference type="InterPro" id="IPR002836">
    <property type="entry name" value="PDCD5-like"/>
</dbReference>
<evidence type="ECO:0000256" key="2">
    <source>
        <dbReference type="SAM" id="MobiDB-lite"/>
    </source>
</evidence>
<reference evidence="3" key="1">
    <citation type="submission" date="2021-01" db="EMBL/GenBank/DDBJ databases">
        <authorList>
            <person name="Corre E."/>
            <person name="Pelletier E."/>
            <person name="Niang G."/>
            <person name="Scheremetjew M."/>
            <person name="Finn R."/>
            <person name="Kale V."/>
            <person name="Holt S."/>
            <person name="Cochrane G."/>
            <person name="Meng A."/>
            <person name="Brown T."/>
            <person name="Cohen L."/>
        </authorList>
    </citation>
    <scope>NUCLEOTIDE SEQUENCE</scope>
    <source>
        <strain evidence="3">CCMP3328</strain>
    </source>
</reference>
<accession>A0A7R9X0Y5</accession>
<dbReference type="PANTHER" id="PTHR10840">
    <property type="entry name" value="PROGRAMMED CELL DEATH PROTEIN 5"/>
    <property type="match status" value="1"/>
</dbReference>